<accession>A0A6L5YGW9</accession>
<dbReference type="RefSeq" id="WP_154494961.1">
    <property type="nucleotide sequence ID" value="NZ_VUMU01000001.1"/>
</dbReference>
<feature type="compositionally biased region" description="Basic and acidic residues" evidence="4">
    <location>
        <begin position="28"/>
        <end position="40"/>
    </location>
</feature>
<feature type="domain" description="HAMP" evidence="7">
    <location>
        <begin position="381"/>
        <end position="433"/>
    </location>
</feature>
<dbReference type="AlphaFoldDB" id="A0A6L5YGW9"/>
<dbReference type="Gene3D" id="1.10.287.950">
    <property type="entry name" value="Methyl-accepting chemotaxis protein"/>
    <property type="match status" value="1"/>
</dbReference>
<dbReference type="PANTHER" id="PTHR32089">
    <property type="entry name" value="METHYL-ACCEPTING CHEMOTAXIS PROTEIN MCPB"/>
    <property type="match status" value="1"/>
</dbReference>
<dbReference type="PRINTS" id="PR00260">
    <property type="entry name" value="CHEMTRNSDUCR"/>
</dbReference>
<dbReference type="CDD" id="cd06225">
    <property type="entry name" value="HAMP"/>
    <property type="match status" value="1"/>
</dbReference>
<feature type="transmembrane region" description="Helical" evidence="5">
    <location>
        <begin position="362"/>
        <end position="383"/>
    </location>
</feature>
<dbReference type="InterPro" id="IPR003660">
    <property type="entry name" value="HAMP_dom"/>
</dbReference>
<proteinExistence type="inferred from homology"/>
<dbReference type="Proteomes" id="UP000476055">
    <property type="component" value="Unassembled WGS sequence"/>
</dbReference>
<dbReference type="GO" id="GO:0016020">
    <property type="term" value="C:membrane"/>
    <property type="evidence" value="ECO:0007669"/>
    <property type="project" value="InterPro"/>
</dbReference>
<evidence type="ECO:0000259" key="6">
    <source>
        <dbReference type="PROSITE" id="PS50111"/>
    </source>
</evidence>
<evidence type="ECO:0000256" key="1">
    <source>
        <dbReference type="ARBA" id="ARBA00023224"/>
    </source>
</evidence>
<dbReference type="GO" id="GO:0007165">
    <property type="term" value="P:signal transduction"/>
    <property type="evidence" value="ECO:0007669"/>
    <property type="project" value="UniProtKB-KW"/>
</dbReference>
<feature type="region of interest" description="Disordered" evidence="4">
    <location>
        <begin position="1"/>
        <end position="55"/>
    </location>
</feature>
<keyword evidence="9" id="KW-1185">Reference proteome</keyword>
<dbReference type="PROSITE" id="PS50111">
    <property type="entry name" value="CHEMOTAXIS_TRANSDUC_2"/>
    <property type="match status" value="1"/>
</dbReference>
<evidence type="ECO:0000313" key="8">
    <source>
        <dbReference type="EMBL" id="MST56922.1"/>
    </source>
</evidence>
<reference evidence="8 9" key="1">
    <citation type="submission" date="2019-08" db="EMBL/GenBank/DDBJ databases">
        <title>In-depth cultivation of the pig gut microbiome towards novel bacterial diversity and tailored functional studies.</title>
        <authorList>
            <person name="Wylensek D."/>
            <person name="Hitch T.C.A."/>
            <person name="Clavel T."/>
        </authorList>
    </citation>
    <scope>NUCLEOTIDE SEQUENCE [LARGE SCALE GENOMIC DNA]</scope>
    <source>
        <strain evidence="8 9">WCA3-601-WT-6H</strain>
    </source>
</reference>
<evidence type="ECO:0000256" key="3">
    <source>
        <dbReference type="PROSITE-ProRule" id="PRU00284"/>
    </source>
</evidence>
<evidence type="ECO:0000256" key="5">
    <source>
        <dbReference type="SAM" id="Phobius"/>
    </source>
</evidence>
<evidence type="ECO:0000256" key="4">
    <source>
        <dbReference type="SAM" id="MobiDB-lite"/>
    </source>
</evidence>
<dbReference type="PANTHER" id="PTHR32089:SF112">
    <property type="entry name" value="LYSOZYME-LIKE PROTEIN-RELATED"/>
    <property type="match status" value="1"/>
</dbReference>
<protein>
    <submittedName>
        <fullName evidence="8">Methyl-accepting chemotaxis protein</fullName>
    </submittedName>
</protein>
<feature type="transmembrane region" description="Helical" evidence="5">
    <location>
        <begin position="65"/>
        <end position="84"/>
    </location>
</feature>
<keyword evidence="5" id="KW-0472">Membrane</keyword>
<keyword evidence="5" id="KW-0812">Transmembrane</keyword>
<dbReference type="CDD" id="cd11386">
    <property type="entry name" value="MCP_signal"/>
    <property type="match status" value="1"/>
</dbReference>
<dbReference type="Pfam" id="PF00015">
    <property type="entry name" value="MCPsignal"/>
    <property type="match status" value="1"/>
</dbReference>
<dbReference type="GO" id="GO:0004888">
    <property type="term" value="F:transmembrane signaling receptor activity"/>
    <property type="evidence" value="ECO:0007669"/>
    <property type="project" value="InterPro"/>
</dbReference>
<feature type="domain" description="Methyl-accepting transducer" evidence="6">
    <location>
        <begin position="452"/>
        <end position="688"/>
    </location>
</feature>
<dbReference type="PROSITE" id="PS50885">
    <property type="entry name" value="HAMP"/>
    <property type="match status" value="1"/>
</dbReference>
<sequence length="738" mass="80703">MSTNVDKTKKSLFAGKKEKASKKKPKPEKKVTKVPKEKAVKTKTPKKTSGRSGKSSKLFSIRNKIVVCFLVPIVFMIIIGISAYQKSAEGLSEKYTDSTLQTVRMATEYLEMTCDFIRSEGLKYAYDDDLRKYFLGMFEENPVDKLNFLTATKSNLLSVQTSNPFISHMHIIPKKGVGLLSTKLSSGVDGFLDEYKESVASGEGRRSIPQWIDSHPVLDEKVNETQQDYIMSFQIMSQSNNACVVIDMKPLAITNFLKEIDIGDDSIIGFITPGGRELVVEQLEDGEESTLAEDGTVFVDQEFYNGVMEQAVSDSGTAEVEFRGEKYLFIYSRSAEVDFTTCALVPMRVVTSQAMEIRNMTIGLVLLACVIVVIVGIFITAGIENNMKRISRKFGDVAQGDLTVTVSAKGHDEFQDLAGSATNMITNTKKLVNQVSNATGELEVSAQNVGQASELIHEYSQDITRAIGEINEGMEEQSRHAQECVKKTDVLSNEMQEVSRVVERVEKLVDETEGMINKGMEIVQVLGDRAGETTKMTAKVSDSIESLRKESAIINSFVGTITEITEQTNLLSLNASIEAARAGEAGRGFAVVAEEIRKLADDSAKAAGEISNNVANITAQTQNSVDSASQAQAMVELQTKAVDEVIAVFREMQARMGQLIEGLKDIAASTEKADGERSAAVAAVKNISDIIEETAGSAETVNDVANKLLEHVEKLSDTASVLDENMEGLKKEISVFKI</sequence>
<dbReference type="InterPro" id="IPR004089">
    <property type="entry name" value="MCPsignal_dom"/>
</dbReference>
<dbReference type="InterPro" id="IPR004090">
    <property type="entry name" value="Chemotax_Me-accpt_rcpt"/>
</dbReference>
<evidence type="ECO:0000259" key="7">
    <source>
        <dbReference type="PROSITE" id="PS50885"/>
    </source>
</evidence>
<comment type="similarity">
    <text evidence="2">Belongs to the methyl-accepting chemotaxis (MCP) protein family.</text>
</comment>
<keyword evidence="5" id="KW-1133">Transmembrane helix</keyword>
<dbReference type="SMART" id="SM00283">
    <property type="entry name" value="MA"/>
    <property type="match status" value="1"/>
</dbReference>
<dbReference type="EMBL" id="VUMU01000001">
    <property type="protein sequence ID" value="MST56922.1"/>
    <property type="molecule type" value="Genomic_DNA"/>
</dbReference>
<keyword evidence="1 3" id="KW-0807">Transducer</keyword>
<evidence type="ECO:0000256" key="2">
    <source>
        <dbReference type="ARBA" id="ARBA00029447"/>
    </source>
</evidence>
<dbReference type="SUPFAM" id="SSF58104">
    <property type="entry name" value="Methyl-accepting chemotaxis protein (MCP) signaling domain"/>
    <property type="match status" value="1"/>
</dbReference>
<name>A0A6L5YGW9_9FIRM</name>
<dbReference type="Gene3D" id="6.10.340.10">
    <property type="match status" value="1"/>
</dbReference>
<organism evidence="8 9">
    <name type="scientific">Waltera intestinalis</name>
    <dbReference type="NCBI Taxonomy" id="2606635"/>
    <lineage>
        <taxon>Bacteria</taxon>
        <taxon>Bacillati</taxon>
        <taxon>Bacillota</taxon>
        <taxon>Clostridia</taxon>
        <taxon>Lachnospirales</taxon>
        <taxon>Lachnospiraceae</taxon>
        <taxon>Waltera</taxon>
    </lineage>
</organism>
<gene>
    <name evidence="8" type="ORF">FYJ59_01435</name>
</gene>
<dbReference type="GO" id="GO:0006935">
    <property type="term" value="P:chemotaxis"/>
    <property type="evidence" value="ECO:0007669"/>
    <property type="project" value="InterPro"/>
</dbReference>
<evidence type="ECO:0000313" key="9">
    <source>
        <dbReference type="Proteomes" id="UP000476055"/>
    </source>
</evidence>
<comment type="caution">
    <text evidence="8">The sequence shown here is derived from an EMBL/GenBank/DDBJ whole genome shotgun (WGS) entry which is preliminary data.</text>
</comment>